<reference evidence="2" key="1">
    <citation type="submission" date="2020-04" db="EMBL/GenBank/DDBJ databases">
        <title>Nitratireductor sp. nov. isolated from mangrove soil.</title>
        <authorList>
            <person name="Ye Y."/>
        </authorList>
    </citation>
    <scope>NUCLEOTIDE SEQUENCE</scope>
    <source>
        <strain evidence="2">SY7</strain>
    </source>
</reference>
<feature type="domain" description="PAS fold-4" evidence="1">
    <location>
        <begin position="64"/>
        <end position="157"/>
    </location>
</feature>
<sequence>MAELPTFLTGGGELNNLMRAHDWAGNPLGPPEHWHQSLKTAVRIMLASRQPIWIGWGKELIYLYNDPYKSIIGGKHPWALGRPTREVWAEIWPDIEPLLATAMQGDEGTYVEEQLLIMERNGYPEETYYTFSYSPIPADDGSAGGIICANTDDTQRVIGERQISLLREVAARTADVSTVADACQRSAEALSTNGRDIPFSLKGENHDGANLRGDSIFAPS</sequence>
<dbReference type="InterPro" id="IPR013656">
    <property type="entry name" value="PAS_4"/>
</dbReference>
<dbReference type="InterPro" id="IPR035965">
    <property type="entry name" value="PAS-like_dom_sf"/>
</dbReference>
<dbReference type="EMBL" id="CP042301">
    <property type="protein sequence ID" value="QIS94639.1"/>
    <property type="molecule type" value="Genomic_DNA"/>
</dbReference>
<proteinExistence type="predicted"/>
<dbReference type="Proteomes" id="UP000321389">
    <property type="component" value="Chromosome"/>
</dbReference>
<evidence type="ECO:0000313" key="2">
    <source>
        <dbReference type="EMBL" id="QIS94639.1"/>
    </source>
</evidence>
<organism evidence="2 3">
    <name type="scientific">Nitratireductor mangrovi</name>
    <dbReference type="NCBI Taxonomy" id="2599600"/>
    <lineage>
        <taxon>Bacteria</taxon>
        <taxon>Pseudomonadati</taxon>
        <taxon>Pseudomonadota</taxon>
        <taxon>Alphaproteobacteria</taxon>
        <taxon>Hyphomicrobiales</taxon>
        <taxon>Phyllobacteriaceae</taxon>
        <taxon>Nitratireductor</taxon>
    </lineage>
</organism>
<dbReference type="SUPFAM" id="SSF55785">
    <property type="entry name" value="PYP-like sensor domain (PAS domain)"/>
    <property type="match status" value="1"/>
</dbReference>
<dbReference type="Gene3D" id="3.30.450.20">
    <property type="entry name" value="PAS domain"/>
    <property type="match status" value="1"/>
</dbReference>
<gene>
    <name evidence="2" type="ORF">FQ775_23845</name>
</gene>
<dbReference type="KEGG" id="niy:FQ775_23845"/>
<protein>
    <submittedName>
        <fullName evidence="2">PAS domain-containing protein</fullName>
    </submittedName>
</protein>
<keyword evidence="3" id="KW-1185">Reference proteome</keyword>
<accession>A0A6H0DXC0</accession>
<dbReference type="AlphaFoldDB" id="A0A6H0DXC0"/>
<evidence type="ECO:0000259" key="1">
    <source>
        <dbReference type="Pfam" id="PF08448"/>
    </source>
</evidence>
<name>A0A6H0DXC0_9HYPH</name>
<evidence type="ECO:0000313" key="3">
    <source>
        <dbReference type="Proteomes" id="UP000321389"/>
    </source>
</evidence>
<dbReference type="Pfam" id="PF08448">
    <property type="entry name" value="PAS_4"/>
    <property type="match status" value="1"/>
</dbReference>